<dbReference type="Proteomes" id="UP001153678">
    <property type="component" value="Unassembled WGS sequence"/>
</dbReference>
<dbReference type="EMBL" id="CAMKVN010022658">
    <property type="protein sequence ID" value="CAI2199902.1"/>
    <property type="molecule type" value="Genomic_DNA"/>
</dbReference>
<name>A0A9W4TC62_9GLOM</name>
<feature type="non-terminal residue" evidence="1">
    <location>
        <position position="48"/>
    </location>
</feature>
<keyword evidence="2" id="KW-1185">Reference proteome</keyword>
<feature type="non-terminal residue" evidence="1">
    <location>
        <position position="1"/>
    </location>
</feature>
<dbReference type="AlphaFoldDB" id="A0A9W4TC62"/>
<accession>A0A9W4TC62</accession>
<evidence type="ECO:0000313" key="2">
    <source>
        <dbReference type="Proteomes" id="UP001153678"/>
    </source>
</evidence>
<evidence type="ECO:0000313" key="1">
    <source>
        <dbReference type="EMBL" id="CAI2199902.1"/>
    </source>
</evidence>
<sequence>ETGAVWDTYGYPNQCDRLFNEMIVKSRKNSKSFGLAVGKIIDEKIKLG</sequence>
<reference evidence="1" key="1">
    <citation type="submission" date="2022-08" db="EMBL/GenBank/DDBJ databases">
        <authorList>
            <person name="Kallberg Y."/>
            <person name="Tangrot J."/>
            <person name="Rosling A."/>
        </authorList>
    </citation>
    <scope>NUCLEOTIDE SEQUENCE</scope>
    <source>
        <strain evidence="1">Wild A</strain>
    </source>
</reference>
<protein>
    <submittedName>
        <fullName evidence="1">15744_t:CDS:1</fullName>
    </submittedName>
</protein>
<gene>
    <name evidence="1" type="ORF">FWILDA_LOCUS19304</name>
</gene>
<comment type="caution">
    <text evidence="1">The sequence shown here is derived from an EMBL/GenBank/DDBJ whole genome shotgun (WGS) entry which is preliminary data.</text>
</comment>
<proteinExistence type="predicted"/>
<organism evidence="1 2">
    <name type="scientific">Funneliformis geosporum</name>
    <dbReference type="NCBI Taxonomy" id="1117311"/>
    <lineage>
        <taxon>Eukaryota</taxon>
        <taxon>Fungi</taxon>
        <taxon>Fungi incertae sedis</taxon>
        <taxon>Mucoromycota</taxon>
        <taxon>Glomeromycotina</taxon>
        <taxon>Glomeromycetes</taxon>
        <taxon>Glomerales</taxon>
        <taxon>Glomeraceae</taxon>
        <taxon>Funneliformis</taxon>
    </lineage>
</organism>